<dbReference type="SUPFAM" id="SSF143422">
    <property type="entry name" value="Transposase IS200-like"/>
    <property type="match status" value="1"/>
</dbReference>
<dbReference type="SMART" id="SM01321">
    <property type="entry name" value="Y1_Tnp"/>
    <property type="match status" value="1"/>
</dbReference>
<feature type="domain" description="Transposase IS200-like" evidence="1">
    <location>
        <begin position="11"/>
        <end position="139"/>
    </location>
</feature>
<evidence type="ECO:0000313" key="3">
    <source>
        <dbReference type="Proteomes" id="UP000318711"/>
    </source>
</evidence>
<dbReference type="Proteomes" id="UP000318711">
    <property type="component" value="Unassembled WGS sequence"/>
</dbReference>
<dbReference type="Gene3D" id="3.30.70.1290">
    <property type="entry name" value="Transposase IS200-like"/>
    <property type="match status" value="1"/>
</dbReference>
<proteinExistence type="predicted"/>
<dbReference type="InterPro" id="IPR036515">
    <property type="entry name" value="Transposase_17_sf"/>
</dbReference>
<dbReference type="EMBL" id="VMGL01000006">
    <property type="protein sequence ID" value="TSC97303.1"/>
    <property type="molecule type" value="Genomic_DNA"/>
</dbReference>
<dbReference type="GO" id="GO:0003677">
    <property type="term" value="F:DNA binding"/>
    <property type="evidence" value="ECO:0007669"/>
    <property type="project" value="InterPro"/>
</dbReference>
<dbReference type="GO" id="GO:0004803">
    <property type="term" value="F:transposase activity"/>
    <property type="evidence" value="ECO:0007669"/>
    <property type="project" value="InterPro"/>
</dbReference>
<dbReference type="PANTHER" id="PTHR34322">
    <property type="entry name" value="TRANSPOSASE, Y1_TNP DOMAIN-CONTAINING"/>
    <property type="match status" value="1"/>
</dbReference>
<sequence>MPGKNTIKIYAENTWYHIYNRGVEKRVIFQDEQDYATFLFFVKKYLSKSSILPSKPPHPLSKEIDLSTFCLIPNHFHFLLKQENRDSLTKFMRRLGTNYAMYFNERYNRVGSLFQGVYKAVLIDSDEQLMQVHRYIHMNPREIGKNPFKYPYSSYPYYIGEKKADWLRPDFILDYFNSSPKKYQEFLRDYSDEEAERVEEKMEN</sequence>
<dbReference type="Pfam" id="PF01797">
    <property type="entry name" value="Y1_Tnp"/>
    <property type="match status" value="1"/>
</dbReference>
<protein>
    <recommendedName>
        <fullName evidence="1">Transposase IS200-like domain-containing protein</fullName>
    </recommendedName>
</protein>
<evidence type="ECO:0000313" key="2">
    <source>
        <dbReference type="EMBL" id="TSC97303.1"/>
    </source>
</evidence>
<organism evidence="2 3">
    <name type="scientific">Candidatus Berkelbacteria bacterium Licking1014_2</name>
    <dbReference type="NCBI Taxonomy" id="2017146"/>
    <lineage>
        <taxon>Bacteria</taxon>
        <taxon>Candidatus Berkelbacteria</taxon>
    </lineage>
</organism>
<evidence type="ECO:0000259" key="1">
    <source>
        <dbReference type="SMART" id="SM01321"/>
    </source>
</evidence>
<comment type="caution">
    <text evidence="2">The sequence shown here is derived from an EMBL/GenBank/DDBJ whole genome shotgun (WGS) entry which is preliminary data.</text>
</comment>
<dbReference type="AlphaFoldDB" id="A0A554LWR1"/>
<gene>
    <name evidence="2" type="ORF">CEN88_82</name>
</gene>
<accession>A0A554LWR1</accession>
<name>A0A554LWR1_9BACT</name>
<dbReference type="PANTHER" id="PTHR34322:SF2">
    <property type="entry name" value="TRANSPOSASE IS200-LIKE DOMAIN-CONTAINING PROTEIN"/>
    <property type="match status" value="1"/>
</dbReference>
<dbReference type="InterPro" id="IPR002686">
    <property type="entry name" value="Transposase_17"/>
</dbReference>
<reference evidence="2 3" key="1">
    <citation type="submission" date="2017-07" db="EMBL/GenBank/DDBJ databases">
        <title>Mechanisms for carbon and nitrogen cycling indicate functional differentiation within the Candidate Phyla Radiation.</title>
        <authorList>
            <person name="Danczak R.E."/>
            <person name="Johnston M.D."/>
            <person name="Kenah C."/>
            <person name="Slattery M."/>
            <person name="Wrighton K.C."/>
            <person name="Wilkins M.J."/>
        </authorList>
    </citation>
    <scope>NUCLEOTIDE SEQUENCE [LARGE SCALE GENOMIC DNA]</scope>
    <source>
        <strain evidence="2">Licking1014_2</strain>
    </source>
</reference>
<dbReference type="GO" id="GO:0006313">
    <property type="term" value="P:DNA transposition"/>
    <property type="evidence" value="ECO:0007669"/>
    <property type="project" value="InterPro"/>
</dbReference>